<dbReference type="EMBL" id="CM046126">
    <property type="protein sequence ID" value="KAI8427059.1"/>
    <property type="molecule type" value="Genomic_DNA"/>
</dbReference>
<protein>
    <submittedName>
        <fullName evidence="1">Uncharacterized protein</fullName>
    </submittedName>
</protein>
<organism evidence="1 2">
    <name type="scientific">Choristoneura fumiferana</name>
    <name type="common">Spruce budworm moth</name>
    <name type="synonym">Archips fumiferana</name>
    <dbReference type="NCBI Taxonomy" id="7141"/>
    <lineage>
        <taxon>Eukaryota</taxon>
        <taxon>Metazoa</taxon>
        <taxon>Ecdysozoa</taxon>
        <taxon>Arthropoda</taxon>
        <taxon>Hexapoda</taxon>
        <taxon>Insecta</taxon>
        <taxon>Pterygota</taxon>
        <taxon>Neoptera</taxon>
        <taxon>Endopterygota</taxon>
        <taxon>Lepidoptera</taxon>
        <taxon>Glossata</taxon>
        <taxon>Ditrysia</taxon>
        <taxon>Tortricoidea</taxon>
        <taxon>Tortricidae</taxon>
        <taxon>Tortricinae</taxon>
        <taxon>Choristoneura</taxon>
    </lineage>
</organism>
<sequence>MSSMVKETLANKFNGVSMKLPKCTGCVKTTVQALSFGEEACALQWDDDDDDDDDKLEKKNATPPNPESSHPDLPAMRLAPPHRSLLQKDMPRLPELTALALDKHKHINR</sequence>
<accession>A0ACC0JSP0</accession>
<reference evidence="1 2" key="1">
    <citation type="journal article" date="2022" name="Genome Biol. Evol.">
        <title>The Spruce Budworm Genome: Reconstructing the Evolutionary History of Antifreeze Proteins.</title>
        <authorList>
            <person name="Beliveau C."/>
            <person name="Gagne P."/>
            <person name="Picq S."/>
            <person name="Vernygora O."/>
            <person name="Keeling C.I."/>
            <person name="Pinkney K."/>
            <person name="Doucet D."/>
            <person name="Wen F."/>
            <person name="Johnston J.S."/>
            <person name="Maaroufi H."/>
            <person name="Boyle B."/>
            <person name="Laroche J."/>
            <person name="Dewar K."/>
            <person name="Juretic N."/>
            <person name="Blackburn G."/>
            <person name="Nisole A."/>
            <person name="Brunet B."/>
            <person name="Brandao M."/>
            <person name="Lumley L."/>
            <person name="Duan J."/>
            <person name="Quan G."/>
            <person name="Lucarotti C.J."/>
            <person name="Roe A.D."/>
            <person name="Sperling F.A.H."/>
            <person name="Levesque R.C."/>
            <person name="Cusson M."/>
        </authorList>
    </citation>
    <scope>NUCLEOTIDE SEQUENCE [LARGE SCALE GENOMIC DNA]</scope>
    <source>
        <strain evidence="1">Glfc:IPQL:Cfum</strain>
    </source>
</reference>
<name>A0ACC0JSP0_CHOFU</name>
<comment type="caution">
    <text evidence="1">The sequence shown here is derived from an EMBL/GenBank/DDBJ whole genome shotgun (WGS) entry which is preliminary data.</text>
</comment>
<dbReference type="Proteomes" id="UP001064048">
    <property type="component" value="Chromosome 26"/>
</dbReference>
<evidence type="ECO:0000313" key="2">
    <source>
        <dbReference type="Proteomes" id="UP001064048"/>
    </source>
</evidence>
<keyword evidence="2" id="KW-1185">Reference proteome</keyword>
<evidence type="ECO:0000313" key="1">
    <source>
        <dbReference type="EMBL" id="KAI8427059.1"/>
    </source>
</evidence>
<proteinExistence type="predicted"/>
<gene>
    <name evidence="1" type="ORF">MSG28_014700</name>
</gene>